<keyword evidence="3 6" id="KW-0812">Transmembrane</keyword>
<accession>A0A6P1TEZ9</accession>
<keyword evidence="9" id="KW-1185">Reference proteome</keyword>
<gene>
    <name evidence="8" type="ORF">GTQ55_15500</name>
    <name evidence="7" type="ORF">HNQ53_002866</name>
</gene>
<feature type="transmembrane region" description="Helical" evidence="6">
    <location>
        <begin position="76"/>
        <end position="94"/>
    </location>
</feature>
<sequence>MLLTSVIIIFREVLEAGLVFCILLAMSRFLGLSTRWFLLALVLGGIGSAVYGNNLAAISNAFDGAGQELLNAGLHFWIYFLLVMATTLMVINYYRPGYRLSLLKWLMLLAVTCSVLREGAEIYIYLYTFHSQPELFGSVVKGALIGAGIGFSIGALLYYLLLGLPKRYILPVTCILLTIVAGGMCSQAAQLLIQVDWLPAQAPLWDSSGLLPEHSLVGQLLFALVSYEASPTPIEVFLYTTSMAVMALILGVTHYVFRTSSHVPAIAH</sequence>
<dbReference type="InterPro" id="IPR004923">
    <property type="entry name" value="FTR1/Fip1/EfeU"/>
</dbReference>
<reference evidence="8 9" key="1">
    <citation type="submission" date="2020-01" db="EMBL/GenBank/DDBJ databases">
        <title>The possibility of degradation of plastic by Microbulbifer hydrolyticus IRE-31.</title>
        <authorList>
            <person name="Liu L."/>
        </authorList>
    </citation>
    <scope>NUCLEOTIDE SEQUENCE [LARGE SCALE GENOMIC DNA]</scope>
    <source>
        <strain evidence="8 9">IRE-31</strain>
    </source>
</reference>
<evidence type="ECO:0000256" key="1">
    <source>
        <dbReference type="ARBA" id="ARBA00004141"/>
    </source>
</evidence>
<dbReference type="GO" id="GO:0033573">
    <property type="term" value="C:high-affinity iron permease complex"/>
    <property type="evidence" value="ECO:0007669"/>
    <property type="project" value="InterPro"/>
</dbReference>
<comment type="similarity">
    <text evidence="2">Belongs to the oxidase-dependent Fe transporter (OFeT) (TC 9.A.10.1) family.</text>
</comment>
<feature type="transmembrane region" description="Helical" evidence="6">
    <location>
        <begin position="106"/>
        <end position="127"/>
    </location>
</feature>
<protein>
    <submittedName>
        <fullName evidence="7">High-affinity iron transporter</fullName>
    </submittedName>
    <submittedName>
        <fullName evidence="8">Iron permease</fullName>
    </submittedName>
</protein>
<feature type="transmembrane region" description="Helical" evidence="6">
    <location>
        <begin position="139"/>
        <end position="161"/>
    </location>
</feature>
<proteinExistence type="inferred from homology"/>
<feature type="transmembrane region" description="Helical" evidence="6">
    <location>
        <begin position="168"/>
        <end position="189"/>
    </location>
</feature>
<evidence type="ECO:0000313" key="8">
    <source>
        <dbReference type="EMBL" id="QHQ40243.1"/>
    </source>
</evidence>
<feature type="transmembrane region" description="Helical" evidence="6">
    <location>
        <begin position="236"/>
        <end position="257"/>
    </location>
</feature>
<evidence type="ECO:0000313" key="9">
    <source>
        <dbReference type="Proteomes" id="UP000464675"/>
    </source>
</evidence>
<feature type="transmembrane region" description="Helical" evidence="6">
    <location>
        <begin position="6"/>
        <end position="25"/>
    </location>
</feature>
<dbReference type="Pfam" id="PF03239">
    <property type="entry name" value="FTR1"/>
    <property type="match status" value="1"/>
</dbReference>
<keyword evidence="5 6" id="KW-0472">Membrane</keyword>
<reference evidence="7 10" key="2">
    <citation type="submission" date="2020-08" db="EMBL/GenBank/DDBJ databases">
        <title>Genomic Encyclopedia of Type Strains, Phase IV (KMG-IV): sequencing the most valuable type-strain genomes for metagenomic binning, comparative biology and taxonomic classification.</title>
        <authorList>
            <person name="Goeker M."/>
        </authorList>
    </citation>
    <scope>NUCLEOTIDE SEQUENCE [LARGE SCALE GENOMIC DNA]</scope>
    <source>
        <strain evidence="7 10">DSM 11525</strain>
    </source>
</reference>
<dbReference type="OrthoDB" id="5764104at2"/>
<comment type="subcellular location">
    <subcellularLocation>
        <location evidence="1">Membrane</location>
        <topology evidence="1">Multi-pass membrane protein</topology>
    </subcellularLocation>
</comment>
<dbReference type="EMBL" id="CP047491">
    <property type="protein sequence ID" value="QHQ40243.1"/>
    <property type="molecule type" value="Genomic_DNA"/>
</dbReference>
<evidence type="ECO:0000256" key="6">
    <source>
        <dbReference type="SAM" id="Phobius"/>
    </source>
</evidence>
<evidence type="ECO:0000256" key="4">
    <source>
        <dbReference type="ARBA" id="ARBA00022989"/>
    </source>
</evidence>
<feature type="transmembrane region" description="Helical" evidence="6">
    <location>
        <begin position="37"/>
        <end position="56"/>
    </location>
</feature>
<keyword evidence="4 6" id="KW-1133">Transmembrane helix</keyword>
<dbReference type="RefSeq" id="WP_161859541.1">
    <property type="nucleotide sequence ID" value="NZ_CP047491.1"/>
</dbReference>
<dbReference type="PANTHER" id="PTHR31632">
    <property type="entry name" value="IRON TRANSPORTER FTH1"/>
    <property type="match status" value="1"/>
</dbReference>
<name>A0A6P1TEZ9_9GAMM</name>
<dbReference type="AlphaFoldDB" id="A0A6P1TEZ9"/>
<dbReference type="Proteomes" id="UP000464675">
    <property type="component" value="Chromosome"/>
</dbReference>
<evidence type="ECO:0000256" key="2">
    <source>
        <dbReference type="ARBA" id="ARBA00008333"/>
    </source>
</evidence>
<dbReference type="GO" id="GO:0015093">
    <property type="term" value="F:ferrous iron transmembrane transporter activity"/>
    <property type="evidence" value="ECO:0007669"/>
    <property type="project" value="TreeGrafter"/>
</dbReference>
<dbReference type="Proteomes" id="UP000563601">
    <property type="component" value="Unassembled WGS sequence"/>
</dbReference>
<evidence type="ECO:0000256" key="5">
    <source>
        <dbReference type="ARBA" id="ARBA00023136"/>
    </source>
</evidence>
<dbReference type="PANTHER" id="PTHR31632:SF2">
    <property type="entry name" value="PLASMA MEMBRANE IRON PERMEASE"/>
    <property type="match status" value="1"/>
</dbReference>
<dbReference type="EMBL" id="JACHHR010000003">
    <property type="protein sequence ID" value="MBB5212641.1"/>
    <property type="molecule type" value="Genomic_DNA"/>
</dbReference>
<evidence type="ECO:0000313" key="10">
    <source>
        <dbReference type="Proteomes" id="UP000563601"/>
    </source>
</evidence>
<organism evidence="7 10">
    <name type="scientific">Microbulbifer hydrolyticus</name>
    <dbReference type="NCBI Taxonomy" id="48074"/>
    <lineage>
        <taxon>Bacteria</taxon>
        <taxon>Pseudomonadati</taxon>
        <taxon>Pseudomonadota</taxon>
        <taxon>Gammaproteobacteria</taxon>
        <taxon>Cellvibrionales</taxon>
        <taxon>Microbulbiferaceae</taxon>
        <taxon>Microbulbifer</taxon>
    </lineage>
</organism>
<evidence type="ECO:0000313" key="7">
    <source>
        <dbReference type="EMBL" id="MBB5212641.1"/>
    </source>
</evidence>
<evidence type="ECO:0000256" key="3">
    <source>
        <dbReference type="ARBA" id="ARBA00022692"/>
    </source>
</evidence>